<gene>
    <name evidence="1" type="ORF">FIESC28_00934</name>
</gene>
<comment type="caution">
    <text evidence="1">The sequence shown here is derived from an EMBL/GenBank/DDBJ whole genome shotgun (WGS) entry which is preliminary data.</text>
</comment>
<dbReference type="RefSeq" id="XP_031020880.1">
    <property type="nucleotide sequence ID" value="XM_031155085.1"/>
</dbReference>
<keyword evidence="2" id="KW-1185">Reference proteome</keyword>
<name>A0A366SAH3_9HYPO</name>
<proteinExistence type="predicted"/>
<dbReference type="Proteomes" id="UP000253153">
    <property type="component" value="Unassembled WGS sequence"/>
</dbReference>
<dbReference type="GeneID" id="41990381"/>
<dbReference type="OrthoDB" id="5062850at2759"/>
<sequence length="595" mass="68611">MSTGLTDLPLEIRQQIFGDYFRVPGGYVYDGKSDKLRNADNTPIDLSLIYTCRSIANDCKHLPLAVNTLHFSTLYREDWRSLAGCFNLAATYYKVLQQDLVLHLAPLITPEMHAELATEFPGFKAKLEAEREYHFHVWRTGDGPDPAGENMQPAPCEFVQEFYLKGVTIITDESLFEYRGYGGVHRWIPTYPIDRDVDRIDYEYQRRDCASSEIDRCLTRCLRLIADQNPTKFNNRVHASLPHWVNKYPAEEFFNLRFDDWAIPTRSQVEHAIRLLGIPDFVWKLPDMWQYSIDFHDAVGGNPSPGHFSEQYDHPTLDFTFRLREKIRFSAVAVAIRFLNFLLSHQRTQIRALNLHEDLPSVNRPAVHGHGLVPLLQENPLLQVQRHISIVDCIMRPCNDILDVDELFTTGDRNLGIIYDEEFAQELSVWLLDSLVVADSGISAEWYSLVVESGSCTDHCTEAFDRIVHDKIAVHHAWNQYLESGLLTDLSAGQVKGLSRKFYLEQGFEDAIMHLVHQTSNVLRCNFSPGLPRDPQRIVDGMKGHHDGAWDYWTYCHWQDPDEEPLRLPGHLKDREAVARLADIQSQEEYLQSQR</sequence>
<accession>A0A366SAH3</accession>
<dbReference type="EMBL" id="QKXC01000024">
    <property type="protein sequence ID" value="RBR26289.1"/>
    <property type="molecule type" value="Genomic_DNA"/>
</dbReference>
<evidence type="ECO:0000313" key="2">
    <source>
        <dbReference type="Proteomes" id="UP000253153"/>
    </source>
</evidence>
<evidence type="ECO:0000313" key="1">
    <source>
        <dbReference type="EMBL" id="RBR26289.1"/>
    </source>
</evidence>
<dbReference type="AlphaFoldDB" id="A0A366SAH3"/>
<protein>
    <submittedName>
        <fullName evidence="1">Uncharacterized protein</fullName>
    </submittedName>
</protein>
<reference evidence="1 2" key="1">
    <citation type="submission" date="2018-06" db="EMBL/GenBank/DDBJ databases">
        <title>Fusarium incarnatum-equiseti species complex species 28.</title>
        <authorList>
            <person name="Gardiner D.M."/>
        </authorList>
    </citation>
    <scope>NUCLEOTIDE SEQUENCE [LARGE SCALE GENOMIC DNA]</scope>
    <source>
        <strain evidence="1 2">FIESC_28</strain>
    </source>
</reference>
<organism evidence="1 2">
    <name type="scientific">Fusarium coffeatum</name>
    <dbReference type="NCBI Taxonomy" id="231269"/>
    <lineage>
        <taxon>Eukaryota</taxon>
        <taxon>Fungi</taxon>
        <taxon>Dikarya</taxon>
        <taxon>Ascomycota</taxon>
        <taxon>Pezizomycotina</taxon>
        <taxon>Sordariomycetes</taxon>
        <taxon>Hypocreomycetidae</taxon>
        <taxon>Hypocreales</taxon>
        <taxon>Nectriaceae</taxon>
        <taxon>Fusarium</taxon>
        <taxon>Fusarium incarnatum-equiseti species complex</taxon>
    </lineage>
</organism>